<feature type="chain" id="PRO_5002063956" description="Secreted protein" evidence="1">
    <location>
        <begin position="27"/>
        <end position="87"/>
    </location>
</feature>
<protein>
    <recommendedName>
        <fullName evidence="3">Secreted protein</fullName>
    </recommendedName>
</protein>
<feature type="signal peptide" evidence="1">
    <location>
        <begin position="1"/>
        <end position="26"/>
    </location>
</feature>
<accession>A0A0A9DN62</accession>
<proteinExistence type="predicted"/>
<reference evidence="2" key="2">
    <citation type="journal article" date="2015" name="Data Brief">
        <title>Shoot transcriptome of the giant reed, Arundo donax.</title>
        <authorList>
            <person name="Barrero R.A."/>
            <person name="Guerrero F.D."/>
            <person name="Moolhuijzen P."/>
            <person name="Goolsby J.A."/>
            <person name="Tidwell J."/>
            <person name="Bellgard S.E."/>
            <person name="Bellgard M.I."/>
        </authorList>
    </citation>
    <scope>NUCLEOTIDE SEQUENCE</scope>
    <source>
        <tissue evidence="2">Shoot tissue taken approximately 20 cm above the soil surface</tissue>
    </source>
</reference>
<dbReference type="AlphaFoldDB" id="A0A0A9DN62"/>
<evidence type="ECO:0000313" key="2">
    <source>
        <dbReference type="EMBL" id="JAD89251.1"/>
    </source>
</evidence>
<keyword evidence="1" id="KW-0732">Signal</keyword>
<evidence type="ECO:0008006" key="3">
    <source>
        <dbReference type="Google" id="ProtNLM"/>
    </source>
</evidence>
<sequence>MLTVAVVLLPGITGLIDVSILPTVVALDTCRGRSHLWKRAGTPLWHSRGQQEKFVCCCCLQNREVHVWTQKQHLLHQILLPSNGIEQ</sequence>
<dbReference type="EMBL" id="GBRH01208644">
    <property type="protein sequence ID" value="JAD89251.1"/>
    <property type="molecule type" value="Transcribed_RNA"/>
</dbReference>
<name>A0A0A9DN62_ARUDO</name>
<organism evidence="2">
    <name type="scientific">Arundo donax</name>
    <name type="common">Giant reed</name>
    <name type="synonym">Donax arundinaceus</name>
    <dbReference type="NCBI Taxonomy" id="35708"/>
    <lineage>
        <taxon>Eukaryota</taxon>
        <taxon>Viridiplantae</taxon>
        <taxon>Streptophyta</taxon>
        <taxon>Embryophyta</taxon>
        <taxon>Tracheophyta</taxon>
        <taxon>Spermatophyta</taxon>
        <taxon>Magnoliopsida</taxon>
        <taxon>Liliopsida</taxon>
        <taxon>Poales</taxon>
        <taxon>Poaceae</taxon>
        <taxon>PACMAD clade</taxon>
        <taxon>Arundinoideae</taxon>
        <taxon>Arundineae</taxon>
        <taxon>Arundo</taxon>
    </lineage>
</organism>
<evidence type="ECO:0000256" key="1">
    <source>
        <dbReference type="SAM" id="SignalP"/>
    </source>
</evidence>
<reference evidence="2" key="1">
    <citation type="submission" date="2014-09" db="EMBL/GenBank/DDBJ databases">
        <authorList>
            <person name="Magalhaes I.L.F."/>
            <person name="Oliveira U."/>
            <person name="Santos F.R."/>
            <person name="Vidigal T.H.D.A."/>
            <person name="Brescovit A.D."/>
            <person name="Santos A.J."/>
        </authorList>
    </citation>
    <scope>NUCLEOTIDE SEQUENCE</scope>
    <source>
        <tissue evidence="2">Shoot tissue taken approximately 20 cm above the soil surface</tissue>
    </source>
</reference>